<dbReference type="Proteomes" id="UP000499080">
    <property type="component" value="Unassembled WGS sequence"/>
</dbReference>
<accession>A0A4Y2TNJ1</accession>
<feature type="non-terminal residue" evidence="2">
    <location>
        <position position="1"/>
    </location>
</feature>
<evidence type="ECO:0000313" key="3">
    <source>
        <dbReference type="Proteomes" id="UP000499080"/>
    </source>
</evidence>
<protein>
    <submittedName>
        <fullName evidence="2">Uncharacterized protein</fullName>
    </submittedName>
</protein>
<feature type="compositionally biased region" description="Polar residues" evidence="1">
    <location>
        <begin position="17"/>
        <end position="26"/>
    </location>
</feature>
<feature type="region of interest" description="Disordered" evidence="1">
    <location>
        <begin position="1"/>
        <end position="26"/>
    </location>
</feature>
<reference evidence="2 3" key="1">
    <citation type="journal article" date="2019" name="Sci. Rep.">
        <title>Orb-weaving spider Araneus ventricosus genome elucidates the spidroin gene catalogue.</title>
        <authorList>
            <person name="Kono N."/>
            <person name="Nakamura H."/>
            <person name="Ohtoshi R."/>
            <person name="Moran D.A.P."/>
            <person name="Shinohara A."/>
            <person name="Yoshida Y."/>
            <person name="Fujiwara M."/>
            <person name="Mori M."/>
            <person name="Tomita M."/>
            <person name="Arakawa K."/>
        </authorList>
    </citation>
    <scope>NUCLEOTIDE SEQUENCE [LARGE SCALE GENOMIC DNA]</scope>
</reference>
<sequence length="68" mass="7487">TKDHGAPGPTVPGMTAADSNGPISQSECSVEWPAIKVIRVSNVRSQIITLSQRRLHFLTDEIFLLKRD</sequence>
<name>A0A4Y2TNJ1_ARAVE</name>
<dbReference type="AlphaFoldDB" id="A0A4Y2TNJ1"/>
<evidence type="ECO:0000256" key="1">
    <source>
        <dbReference type="SAM" id="MobiDB-lite"/>
    </source>
</evidence>
<comment type="caution">
    <text evidence="2">The sequence shown here is derived from an EMBL/GenBank/DDBJ whole genome shotgun (WGS) entry which is preliminary data.</text>
</comment>
<dbReference type="EMBL" id="BGPR01029999">
    <property type="protein sequence ID" value="GBO02199.1"/>
    <property type="molecule type" value="Genomic_DNA"/>
</dbReference>
<keyword evidence="3" id="KW-1185">Reference proteome</keyword>
<evidence type="ECO:0000313" key="2">
    <source>
        <dbReference type="EMBL" id="GBO02199.1"/>
    </source>
</evidence>
<proteinExistence type="predicted"/>
<gene>
    <name evidence="2" type="ORF">AVEN_190016_1</name>
</gene>
<organism evidence="2 3">
    <name type="scientific">Araneus ventricosus</name>
    <name type="common">Orbweaver spider</name>
    <name type="synonym">Epeira ventricosa</name>
    <dbReference type="NCBI Taxonomy" id="182803"/>
    <lineage>
        <taxon>Eukaryota</taxon>
        <taxon>Metazoa</taxon>
        <taxon>Ecdysozoa</taxon>
        <taxon>Arthropoda</taxon>
        <taxon>Chelicerata</taxon>
        <taxon>Arachnida</taxon>
        <taxon>Araneae</taxon>
        <taxon>Araneomorphae</taxon>
        <taxon>Entelegynae</taxon>
        <taxon>Araneoidea</taxon>
        <taxon>Araneidae</taxon>
        <taxon>Araneus</taxon>
    </lineage>
</organism>